<keyword evidence="6 9" id="KW-0505">Motor protein</keyword>
<name>A0AAN7ZSB3_9SACH</name>
<feature type="compositionally biased region" description="Low complexity" evidence="11">
    <location>
        <begin position="48"/>
        <end position="64"/>
    </location>
</feature>
<gene>
    <name evidence="13" type="ORF">RI543_003350</name>
</gene>
<dbReference type="Pfam" id="PF00225">
    <property type="entry name" value="Kinesin"/>
    <property type="match status" value="2"/>
</dbReference>
<dbReference type="GO" id="GO:0005524">
    <property type="term" value="F:ATP binding"/>
    <property type="evidence" value="ECO:0007669"/>
    <property type="project" value="UniProtKB-UniRule"/>
</dbReference>
<dbReference type="GO" id="GO:0005876">
    <property type="term" value="C:spindle microtubule"/>
    <property type="evidence" value="ECO:0007669"/>
    <property type="project" value="TreeGrafter"/>
</dbReference>
<feature type="coiled-coil region" evidence="10">
    <location>
        <begin position="778"/>
        <end position="805"/>
    </location>
</feature>
<feature type="coiled-coil region" evidence="10">
    <location>
        <begin position="486"/>
        <end position="602"/>
    </location>
</feature>
<feature type="compositionally biased region" description="Basic and acidic residues" evidence="11">
    <location>
        <begin position="1135"/>
        <end position="1147"/>
    </location>
</feature>
<evidence type="ECO:0000256" key="11">
    <source>
        <dbReference type="SAM" id="MobiDB-lite"/>
    </source>
</evidence>
<dbReference type="PANTHER" id="PTHR47970:SF19">
    <property type="entry name" value="KINESIN-LIKE PROTEIN KIP1"/>
    <property type="match status" value="1"/>
</dbReference>
<evidence type="ECO:0000256" key="5">
    <source>
        <dbReference type="ARBA" id="ARBA00022840"/>
    </source>
</evidence>
<dbReference type="InterPro" id="IPR001752">
    <property type="entry name" value="Kinesin_motor_dom"/>
</dbReference>
<dbReference type="Gene3D" id="3.40.850.10">
    <property type="entry name" value="Kinesin motor domain"/>
    <property type="match status" value="1"/>
</dbReference>
<dbReference type="PRINTS" id="PR00380">
    <property type="entry name" value="KINESINHEAVY"/>
</dbReference>
<dbReference type="InterPro" id="IPR047149">
    <property type="entry name" value="KIF11-like"/>
</dbReference>
<evidence type="ECO:0000256" key="10">
    <source>
        <dbReference type="SAM" id="Coils"/>
    </source>
</evidence>
<evidence type="ECO:0000313" key="14">
    <source>
        <dbReference type="Proteomes" id="UP001306508"/>
    </source>
</evidence>
<dbReference type="PROSITE" id="PS00411">
    <property type="entry name" value="KINESIN_MOTOR_1"/>
    <property type="match status" value="1"/>
</dbReference>
<dbReference type="GO" id="GO:0008574">
    <property type="term" value="F:plus-end-directed microtubule motor activity"/>
    <property type="evidence" value="ECO:0007669"/>
    <property type="project" value="TreeGrafter"/>
</dbReference>
<dbReference type="GO" id="GO:0005634">
    <property type="term" value="C:nucleus"/>
    <property type="evidence" value="ECO:0007669"/>
    <property type="project" value="TreeGrafter"/>
</dbReference>
<keyword evidence="5 9" id="KW-0067">ATP-binding</keyword>
<feature type="binding site" evidence="9">
    <location>
        <begin position="157"/>
        <end position="164"/>
    </location>
    <ligand>
        <name>ATP</name>
        <dbReference type="ChEBI" id="CHEBI:30616"/>
    </ligand>
</feature>
<feature type="compositionally biased region" description="Polar residues" evidence="11">
    <location>
        <begin position="26"/>
        <end position="36"/>
    </location>
</feature>
<evidence type="ECO:0000259" key="12">
    <source>
        <dbReference type="PROSITE" id="PS50067"/>
    </source>
</evidence>
<comment type="caution">
    <text evidence="13">The sequence shown here is derived from an EMBL/GenBank/DDBJ whole genome shotgun (WGS) entry which is preliminary data.</text>
</comment>
<keyword evidence="3" id="KW-0493">Microtubule</keyword>
<evidence type="ECO:0000256" key="4">
    <source>
        <dbReference type="ARBA" id="ARBA00022741"/>
    </source>
</evidence>
<evidence type="ECO:0000256" key="8">
    <source>
        <dbReference type="ARBA" id="ARBA00034704"/>
    </source>
</evidence>
<reference evidence="14" key="1">
    <citation type="submission" date="2023-07" db="EMBL/GenBank/DDBJ databases">
        <title>A draft genome of Kazachstania heterogenica Y-27499.</title>
        <authorList>
            <person name="Donic C."/>
            <person name="Kralova J.S."/>
            <person name="Fidel L."/>
            <person name="Ben-Dor S."/>
            <person name="Jung S."/>
        </authorList>
    </citation>
    <scope>NUCLEOTIDE SEQUENCE [LARGE SCALE GENOMIC DNA]</scope>
    <source>
        <strain evidence="14">Y27499</strain>
    </source>
</reference>
<dbReference type="GO" id="GO:0007018">
    <property type="term" value="P:microtubule-based movement"/>
    <property type="evidence" value="ECO:0007669"/>
    <property type="project" value="InterPro"/>
</dbReference>
<evidence type="ECO:0000256" key="6">
    <source>
        <dbReference type="ARBA" id="ARBA00023175"/>
    </source>
</evidence>
<comment type="subcellular location">
    <subcellularLocation>
        <location evidence="1">Cytoplasm</location>
        <location evidence="1">Cytoskeleton</location>
    </subcellularLocation>
</comment>
<feature type="region of interest" description="Disordered" evidence="11">
    <location>
        <begin position="1"/>
        <end position="69"/>
    </location>
</feature>
<evidence type="ECO:0000256" key="7">
    <source>
        <dbReference type="ARBA" id="ARBA00023212"/>
    </source>
</evidence>
<evidence type="ECO:0000313" key="13">
    <source>
        <dbReference type="EMBL" id="KAK5779459.1"/>
    </source>
</evidence>
<dbReference type="GO" id="GO:0072686">
    <property type="term" value="C:mitotic spindle"/>
    <property type="evidence" value="ECO:0007669"/>
    <property type="project" value="TreeGrafter"/>
</dbReference>
<dbReference type="SMART" id="SM00129">
    <property type="entry name" value="KISc"/>
    <property type="match status" value="1"/>
</dbReference>
<keyword evidence="7" id="KW-0206">Cytoskeleton</keyword>
<feature type="compositionally biased region" description="Polar residues" evidence="11">
    <location>
        <begin position="1"/>
        <end position="19"/>
    </location>
</feature>
<feature type="region of interest" description="Disordered" evidence="11">
    <location>
        <begin position="1076"/>
        <end position="1118"/>
    </location>
</feature>
<accession>A0AAN7ZSB3</accession>
<keyword evidence="4 9" id="KW-0547">Nucleotide-binding</keyword>
<dbReference type="PROSITE" id="PS50067">
    <property type="entry name" value="KINESIN_MOTOR_2"/>
    <property type="match status" value="1"/>
</dbReference>
<dbReference type="EMBL" id="JAWIZZ010000047">
    <property type="protein sequence ID" value="KAK5779459.1"/>
    <property type="molecule type" value="Genomic_DNA"/>
</dbReference>
<proteinExistence type="inferred from homology"/>
<dbReference type="InterPro" id="IPR027417">
    <property type="entry name" value="P-loop_NTPase"/>
</dbReference>
<dbReference type="AlphaFoldDB" id="A0AAN7ZSB3"/>
<feature type="compositionally biased region" description="Basic and acidic residues" evidence="11">
    <location>
        <begin position="1157"/>
        <end position="1173"/>
    </location>
</feature>
<dbReference type="InterPro" id="IPR047241">
    <property type="entry name" value="KIF11-like_kin_motor_dom"/>
</dbReference>
<keyword evidence="10" id="KW-0175">Coiled coil</keyword>
<evidence type="ECO:0000256" key="3">
    <source>
        <dbReference type="ARBA" id="ARBA00022701"/>
    </source>
</evidence>
<dbReference type="CDD" id="cd01364">
    <property type="entry name" value="KISc_BimC_Eg5"/>
    <property type="match status" value="1"/>
</dbReference>
<dbReference type="GO" id="GO:0008017">
    <property type="term" value="F:microtubule binding"/>
    <property type="evidence" value="ECO:0007669"/>
    <property type="project" value="InterPro"/>
</dbReference>
<evidence type="ECO:0000256" key="1">
    <source>
        <dbReference type="ARBA" id="ARBA00004245"/>
    </source>
</evidence>
<evidence type="ECO:0000256" key="2">
    <source>
        <dbReference type="ARBA" id="ARBA00022490"/>
    </source>
</evidence>
<keyword evidence="14" id="KW-1185">Reference proteome</keyword>
<organism evidence="13 14">
    <name type="scientific">Arxiozyma heterogenica</name>
    <dbReference type="NCBI Taxonomy" id="278026"/>
    <lineage>
        <taxon>Eukaryota</taxon>
        <taxon>Fungi</taxon>
        <taxon>Dikarya</taxon>
        <taxon>Ascomycota</taxon>
        <taxon>Saccharomycotina</taxon>
        <taxon>Saccharomycetes</taxon>
        <taxon>Saccharomycetales</taxon>
        <taxon>Saccharomycetaceae</taxon>
        <taxon>Arxiozyma</taxon>
    </lineage>
</organism>
<dbReference type="SUPFAM" id="SSF52540">
    <property type="entry name" value="P-loop containing nucleoside triphosphate hydrolases"/>
    <property type="match status" value="1"/>
</dbReference>
<dbReference type="InterPro" id="IPR036961">
    <property type="entry name" value="Kinesin_motor_dom_sf"/>
</dbReference>
<feature type="domain" description="Kinesin motor" evidence="12">
    <location>
        <begin position="69"/>
        <end position="470"/>
    </location>
</feature>
<protein>
    <recommendedName>
        <fullName evidence="12">Kinesin motor domain-containing protein</fullName>
    </recommendedName>
</protein>
<comment type="similarity">
    <text evidence="8">Belongs to the TRAFAC class myosin-kinesin ATPase superfamily. Kinesin family. KIN-5/BimC subfamily.</text>
</comment>
<keyword evidence="2" id="KW-0963">Cytoplasm</keyword>
<evidence type="ECO:0000256" key="9">
    <source>
        <dbReference type="PROSITE-ProRule" id="PRU00283"/>
    </source>
</evidence>
<feature type="region of interest" description="Disordered" evidence="11">
    <location>
        <begin position="1133"/>
        <end position="1173"/>
    </location>
</feature>
<dbReference type="GO" id="GO:0000073">
    <property type="term" value="P:initial mitotic spindle pole body separation"/>
    <property type="evidence" value="ECO:0007669"/>
    <property type="project" value="TreeGrafter"/>
</dbReference>
<dbReference type="Proteomes" id="UP001306508">
    <property type="component" value="Unassembled WGS sequence"/>
</dbReference>
<sequence>MKRRTTIANSRNISNTSLISKKGNLRSRTSPPATTNRYDDINKSKQANNNNSNDNNNPVSNSPNTRGSNIQVYVRCRSRNQREIDEKSSVVISTRGHQGKEVIFSSSSSPLSYQRKTYFFDQVFGAESDQELVFNTTTKNYIEEMLQGYNCTIFAYGQTGTGKTYTMSGDLNILGDVTSRDKILLGEHAGIIPRVLVDLFQRLDKEKGQYTVKISFLELYNERLKDLLSNVNNGEEESIRIFDNNSNNTPNNNANLLNPINKNLNKRHSISSSNLSSNQNFSQLRSKLYNSNTTSNFGDNQSSIMVKGMDEIYIKSAFEGLQLLTEGSLKRKVAATKCNDLSSRSHTIFTVTTNIVQIDPISGEQFVKIGKLNLVDLAGSENINRSGAENKRAQEAGLINKSLLTLGRVINALVDHSQHIPYRESKLTRLLQDSLGGKTKTCIIATISPAKISMEETISTLEYATRAKSIKNTPQVNQSLAKDASLSTYINTIEKLQNDLRASRQKEGIYITQDQYDLYESNSILVNEQKMRIHNMEDQLERFKKKYVEQTEINKELEQKCNSMEVEKKSLQSDKFFLISLIEEYLQKWDNLSNEIKHIHNNNITLLNEINTERNHLCSDLNVSIDERKEISTQILKQIDMLSKLQITTKDYNQRFETVLKGVNGELDTKTTQFETNTLKILEDINIDDVITSVEQMETSLKSCFKELSEPRDALIQPIYKTHREIVENCLSDIKTFCKELEAKNVNLVTALSSTVNNNYQSFESMINNKNNQTSELIDNKIQYIQSLEQQLQQERQASMNMQKHIQSLQNYISKDIQGQRIGMFENMSRIFKALERQQLELDQNIYEKSLLAFNNYNKETETATKKIFSDLTIGSIECMENIQALNKQTNKELLTTIQQNNDANKKLIDSISFSNDISRLIKKLECHCSQETSLKLQTVIDSTDSSISSNIEKANIQIIQIIKNLSNNVSCVSNVNKLQLSKLSTCVKELCEYILKTYHGNLFQISTTQNDILSDHYTNLKQITEELTILINSNTDFQEIKPLIDVENRIQANIPTFTQPKNYEIYKDIKEQDMHNSIPSNDTTEEMSPKPDTEPLTNPSTPVPVPDQPLPKVLVPKSINSTSKRAYIIPGLLKENDTEHKGENNLKRKFSTAMKPDNEKMVSDKYPNKNPQ</sequence>
<dbReference type="InterPro" id="IPR019821">
    <property type="entry name" value="Kinesin_motor_CS"/>
</dbReference>
<dbReference type="PANTHER" id="PTHR47970">
    <property type="entry name" value="KINESIN-LIKE PROTEIN KIF11"/>
    <property type="match status" value="1"/>
</dbReference>